<comment type="caution">
    <text evidence="2">The sequence shown here is derived from an EMBL/GenBank/DDBJ whole genome shotgun (WGS) entry which is preliminary data.</text>
</comment>
<sequence length="260" mass="29309">MKATNIERRSKSHEKLIMRNLAATQWTSPTNRFQLLDDDCPDKLNGVCVSSVQSDPERWNTDKMFNLERKKTKQLPPQRFLAGRRTAPSLFFDGRRTAPSLFFSGRRTALLLKNRGRRSALLSELKTRTGRLLHCWDCCLLQDAADLSPAVYRREFAGPDLPEVPSEEGRGRRDSETTSVGDIRDGPGATYTQNIEGYAQRTGETVSGMKTTADDNKWAIKAELCAAAVLRSDMNLSFEIVLLPVHIKVSLATVHWSIWI</sequence>
<reference evidence="2" key="1">
    <citation type="journal article" date="2019" name="bioRxiv">
        <title>The Genome of the Zebra Mussel, Dreissena polymorpha: A Resource for Invasive Species Research.</title>
        <authorList>
            <person name="McCartney M.A."/>
            <person name="Auch B."/>
            <person name="Kono T."/>
            <person name="Mallez S."/>
            <person name="Zhang Y."/>
            <person name="Obille A."/>
            <person name="Becker A."/>
            <person name="Abrahante J.E."/>
            <person name="Garbe J."/>
            <person name="Badalamenti J.P."/>
            <person name="Herman A."/>
            <person name="Mangelson H."/>
            <person name="Liachko I."/>
            <person name="Sullivan S."/>
            <person name="Sone E.D."/>
            <person name="Koren S."/>
            <person name="Silverstein K.A.T."/>
            <person name="Beckman K.B."/>
            <person name="Gohl D.M."/>
        </authorList>
    </citation>
    <scope>NUCLEOTIDE SEQUENCE</scope>
    <source>
        <strain evidence="2">Duluth1</strain>
        <tissue evidence="2">Whole animal</tissue>
    </source>
</reference>
<dbReference type="EMBL" id="JAIWYP010000012">
    <property type="protein sequence ID" value="KAH3727139.1"/>
    <property type="molecule type" value="Genomic_DNA"/>
</dbReference>
<evidence type="ECO:0000313" key="3">
    <source>
        <dbReference type="Proteomes" id="UP000828390"/>
    </source>
</evidence>
<feature type="compositionally biased region" description="Basic and acidic residues" evidence="1">
    <location>
        <begin position="167"/>
        <end position="176"/>
    </location>
</feature>
<feature type="region of interest" description="Disordered" evidence="1">
    <location>
        <begin position="158"/>
        <end position="189"/>
    </location>
</feature>
<evidence type="ECO:0000313" key="2">
    <source>
        <dbReference type="EMBL" id="KAH3727139.1"/>
    </source>
</evidence>
<protein>
    <submittedName>
        <fullName evidence="2">Uncharacterized protein</fullName>
    </submittedName>
</protein>
<name>A0A9D4CM11_DREPO</name>
<proteinExistence type="predicted"/>
<keyword evidence="3" id="KW-1185">Reference proteome</keyword>
<dbReference type="AlphaFoldDB" id="A0A9D4CM11"/>
<reference evidence="2" key="2">
    <citation type="submission" date="2020-11" db="EMBL/GenBank/DDBJ databases">
        <authorList>
            <person name="McCartney M.A."/>
            <person name="Auch B."/>
            <person name="Kono T."/>
            <person name="Mallez S."/>
            <person name="Becker A."/>
            <person name="Gohl D.M."/>
            <person name="Silverstein K.A.T."/>
            <person name="Koren S."/>
            <person name="Bechman K.B."/>
            <person name="Herman A."/>
            <person name="Abrahante J.E."/>
            <person name="Garbe J."/>
        </authorList>
    </citation>
    <scope>NUCLEOTIDE SEQUENCE</scope>
    <source>
        <strain evidence="2">Duluth1</strain>
        <tissue evidence="2">Whole animal</tissue>
    </source>
</reference>
<evidence type="ECO:0000256" key="1">
    <source>
        <dbReference type="SAM" id="MobiDB-lite"/>
    </source>
</evidence>
<gene>
    <name evidence="2" type="ORF">DPMN_053065</name>
</gene>
<accession>A0A9D4CM11</accession>
<organism evidence="2 3">
    <name type="scientific">Dreissena polymorpha</name>
    <name type="common">Zebra mussel</name>
    <name type="synonym">Mytilus polymorpha</name>
    <dbReference type="NCBI Taxonomy" id="45954"/>
    <lineage>
        <taxon>Eukaryota</taxon>
        <taxon>Metazoa</taxon>
        <taxon>Spiralia</taxon>
        <taxon>Lophotrochozoa</taxon>
        <taxon>Mollusca</taxon>
        <taxon>Bivalvia</taxon>
        <taxon>Autobranchia</taxon>
        <taxon>Heteroconchia</taxon>
        <taxon>Euheterodonta</taxon>
        <taxon>Imparidentia</taxon>
        <taxon>Neoheterodontei</taxon>
        <taxon>Myida</taxon>
        <taxon>Dreissenoidea</taxon>
        <taxon>Dreissenidae</taxon>
        <taxon>Dreissena</taxon>
    </lineage>
</organism>
<dbReference type="Proteomes" id="UP000828390">
    <property type="component" value="Unassembled WGS sequence"/>
</dbReference>